<evidence type="ECO:0000256" key="2">
    <source>
        <dbReference type="ARBA" id="ARBA00009045"/>
    </source>
</evidence>
<dbReference type="Pfam" id="PF01694">
    <property type="entry name" value="Rhomboid"/>
    <property type="match status" value="1"/>
</dbReference>
<feature type="transmembrane region" description="Helical" evidence="8">
    <location>
        <begin position="263"/>
        <end position="281"/>
    </location>
</feature>
<keyword evidence="4 10" id="KW-0378">Hydrolase</keyword>
<dbReference type="PANTHER" id="PTHR43731">
    <property type="entry name" value="RHOMBOID PROTEASE"/>
    <property type="match status" value="1"/>
</dbReference>
<dbReference type="EC" id="3.4.21.105" evidence="10"/>
<organism evidence="10 11">
    <name type="scientific">Bacillus benzoevorans</name>
    <dbReference type="NCBI Taxonomy" id="1456"/>
    <lineage>
        <taxon>Bacteria</taxon>
        <taxon>Bacillati</taxon>
        <taxon>Bacillota</taxon>
        <taxon>Bacilli</taxon>
        <taxon>Bacillales</taxon>
        <taxon>Bacillaceae</taxon>
        <taxon>Bacillus</taxon>
    </lineage>
</organism>
<dbReference type="GO" id="GO:0006508">
    <property type="term" value="P:proteolysis"/>
    <property type="evidence" value="ECO:0007669"/>
    <property type="project" value="UniProtKB-KW"/>
</dbReference>
<name>A0A7X0HQ86_9BACI</name>
<keyword evidence="3 8" id="KW-0812">Transmembrane</keyword>
<dbReference type="GO" id="GO:0004252">
    <property type="term" value="F:serine-type endopeptidase activity"/>
    <property type="evidence" value="ECO:0007669"/>
    <property type="project" value="InterPro"/>
</dbReference>
<dbReference type="InterPro" id="IPR011990">
    <property type="entry name" value="TPR-like_helical_dom_sf"/>
</dbReference>
<evidence type="ECO:0000256" key="6">
    <source>
        <dbReference type="ARBA" id="ARBA00023136"/>
    </source>
</evidence>
<accession>A0A7X0HQ86</accession>
<dbReference type="SMART" id="SM00028">
    <property type="entry name" value="TPR"/>
    <property type="match status" value="2"/>
</dbReference>
<feature type="domain" description="Peptidase S54 rhomboid" evidence="9">
    <location>
        <begin position="222"/>
        <end position="355"/>
    </location>
</feature>
<dbReference type="SUPFAM" id="SSF48452">
    <property type="entry name" value="TPR-like"/>
    <property type="match status" value="1"/>
</dbReference>
<feature type="transmembrane region" description="Helical" evidence="8">
    <location>
        <begin position="287"/>
        <end position="303"/>
    </location>
</feature>
<proteinExistence type="inferred from homology"/>
<dbReference type="PANTHER" id="PTHR43731:SF14">
    <property type="entry name" value="PRESENILIN-ASSOCIATED RHOMBOID-LIKE PROTEIN, MITOCHONDRIAL"/>
    <property type="match status" value="1"/>
</dbReference>
<dbReference type="InterPro" id="IPR050925">
    <property type="entry name" value="Rhomboid_protease_S54"/>
</dbReference>
<comment type="similarity">
    <text evidence="2">Belongs to the peptidase S54 family.</text>
</comment>
<protein>
    <submittedName>
        <fullName evidence="10">Rhomboid protease GluP</fullName>
        <ecNumber evidence="10">3.4.21.105</ecNumber>
    </submittedName>
</protein>
<dbReference type="Pfam" id="PF14559">
    <property type="entry name" value="TPR_19"/>
    <property type="match status" value="1"/>
</dbReference>
<evidence type="ECO:0000256" key="7">
    <source>
        <dbReference type="PROSITE-ProRule" id="PRU00339"/>
    </source>
</evidence>
<keyword evidence="5 8" id="KW-1133">Transmembrane helix</keyword>
<keyword evidence="6 8" id="KW-0472">Membrane</keyword>
<evidence type="ECO:0000259" key="9">
    <source>
        <dbReference type="Pfam" id="PF01694"/>
    </source>
</evidence>
<dbReference type="RefSeq" id="WP_184524393.1">
    <property type="nucleotide sequence ID" value="NZ_JACHGK010000003.1"/>
</dbReference>
<dbReference type="Proteomes" id="UP000531594">
    <property type="component" value="Unassembled WGS sequence"/>
</dbReference>
<evidence type="ECO:0000256" key="3">
    <source>
        <dbReference type="ARBA" id="ARBA00022692"/>
    </source>
</evidence>
<dbReference type="PROSITE" id="PS50293">
    <property type="entry name" value="TPR_REGION"/>
    <property type="match status" value="1"/>
</dbReference>
<comment type="subcellular location">
    <subcellularLocation>
        <location evidence="1">Membrane</location>
        <topology evidence="1">Multi-pass membrane protein</topology>
    </subcellularLocation>
</comment>
<evidence type="ECO:0000256" key="4">
    <source>
        <dbReference type="ARBA" id="ARBA00022801"/>
    </source>
</evidence>
<keyword evidence="10" id="KW-0645">Protease</keyword>
<evidence type="ECO:0000256" key="1">
    <source>
        <dbReference type="ARBA" id="ARBA00004141"/>
    </source>
</evidence>
<keyword evidence="7" id="KW-0802">TPR repeat</keyword>
<sequence length="519" mass="58664">MSFQDEFVFWRLAHYFISRKEYRIIQLSETQKELWLERLEDKETQVIRILLHHLDWSNWMQRDIEMTAANGESIRKQVKKREIHVLNIYVTPYPPVDDYQFRIEKPFLFPNGEKTKVTSLLCEQQHGRESIEQYVGELIFSDWKEEYTETEIEGEKLAALTAAKQRIKSERALFDNGKPFFTYIFLAIQVIVFLLMEAAGGSTATSVLIRFGAKVNSLILEGEWWRLFTPIFVHIGLLHLVMNSIALYFLGVFVERIFGNIRFIFLYLFAGVSGTIASLLFSPDISAGASGAIMGLFGALLYFGTVYPKLFFRTMGLNIIIVLGINLAFGFTVSGIDNAGHIGGLIGGFIATAMVHFPKKKRPLAQVSAAVLGAALIFAAVQYSLNQPKPLMSEQTAFALAKKYVENDEYDKAYTVLDSIANDGHDSAELLFLLSATEIKLGNAADAKAHLLQVIEKKPDFHEAYYNLAIIYYSEKNYPQAKKYAEEAVAIQPSDADYQSFLKELTDIESFGGASSLHY</sequence>
<comment type="caution">
    <text evidence="10">The sequence shown here is derived from an EMBL/GenBank/DDBJ whole genome shotgun (WGS) entry which is preliminary data.</text>
</comment>
<keyword evidence="11" id="KW-1185">Reference proteome</keyword>
<dbReference type="PROSITE" id="PS50005">
    <property type="entry name" value="TPR"/>
    <property type="match status" value="1"/>
</dbReference>
<feature type="transmembrane region" description="Helical" evidence="8">
    <location>
        <begin position="231"/>
        <end position="251"/>
    </location>
</feature>
<evidence type="ECO:0000256" key="8">
    <source>
        <dbReference type="SAM" id="Phobius"/>
    </source>
</evidence>
<gene>
    <name evidence="10" type="ORF">HNR53_001528</name>
</gene>
<dbReference type="Gene3D" id="1.20.1540.10">
    <property type="entry name" value="Rhomboid-like"/>
    <property type="match status" value="1"/>
</dbReference>
<evidence type="ECO:0000313" key="10">
    <source>
        <dbReference type="EMBL" id="MBB6444919.1"/>
    </source>
</evidence>
<evidence type="ECO:0000313" key="11">
    <source>
        <dbReference type="Proteomes" id="UP000531594"/>
    </source>
</evidence>
<dbReference type="AlphaFoldDB" id="A0A7X0HQ86"/>
<evidence type="ECO:0000256" key="5">
    <source>
        <dbReference type="ARBA" id="ARBA00022989"/>
    </source>
</evidence>
<dbReference type="InterPro" id="IPR022764">
    <property type="entry name" value="Peptidase_S54_rhomboid_dom"/>
</dbReference>
<feature type="transmembrane region" description="Helical" evidence="8">
    <location>
        <begin position="180"/>
        <end position="211"/>
    </location>
</feature>
<feature type="transmembrane region" description="Helical" evidence="8">
    <location>
        <begin position="364"/>
        <end position="385"/>
    </location>
</feature>
<feature type="transmembrane region" description="Helical" evidence="8">
    <location>
        <begin position="339"/>
        <end position="357"/>
    </location>
</feature>
<dbReference type="GO" id="GO:0016020">
    <property type="term" value="C:membrane"/>
    <property type="evidence" value="ECO:0007669"/>
    <property type="project" value="UniProtKB-SubCell"/>
</dbReference>
<dbReference type="EMBL" id="JACHGK010000003">
    <property type="protein sequence ID" value="MBB6444919.1"/>
    <property type="molecule type" value="Genomic_DNA"/>
</dbReference>
<feature type="transmembrane region" description="Helical" evidence="8">
    <location>
        <begin position="315"/>
        <end position="333"/>
    </location>
</feature>
<feature type="repeat" description="TPR" evidence="7">
    <location>
        <begin position="462"/>
        <end position="495"/>
    </location>
</feature>
<dbReference type="InterPro" id="IPR035952">
    <property type="entry name" value="Rhomboid-like_sf"/>
</dbReference>
<reference evidence="10 11" key="1">
    <citation type="submission" date="2020-08" db="EMBL/GenBank/DDBJ databases">
        <title>Genomic Encyclopedia of Type Strains, Phase IV (KMG-IV): sequencing the most valuable type-strain genomes for metagenomic binning, comparative biology and taxonomic classification.</title>
        <authorList>
            <person name="Goeker M."/>
        </authorList>
    </citation>
    <scope>NUCLEOTIDE SEQUENCE [LARGE SCALE GENOMIC DNA]</scope>
    <source>
        <strain evidence="10 11">DSM 5391</strain>
    </source>
</reference>
<dbReference type="InterPro" id="IPR019734">
    <property type="entry name" value="TPR_rpt"/>
</dbReference>
<dbReference type="SUPFAM" id="SSF144091">
    <property type="entry name" value="Rhomboid-like"/>
    <property type="match status" value="1"/>
</dbReference>
<dbReference type="Gene3D" id="1.25.40.10">
    <property type="entry name" value="Tetratricopeptide repeat domain"/>
    <property type="match status" value="1"/>
</dbReference>